<accession>A0A8H3TTT0</accession>
<name>A0A8H3TTT0_9TREE</name>
<dbReference type="AlphaFoldDB" id="A0A8H3TTT0"/>
<dbReference type="Proteomes" id="UP000620104">
    <property type="component" value="Unassembled WGS sequence"/>
</dbReference>
<comment type="caution">
    <text evidence="1">The sequence shown here is derived from an EMBL/GenBank/DDBJ whole genome shotgun (WGS) entry which is preliminary data.</text>
</comment>
<reference evidence="1" key="1">
    <citation type="submission" date="2020-07" db="EMBL/GenBank/DDBJ databases">
        <title>Draft Genome Sequence of a Deep-Sea Yeast, Naganishia (Cryptococcus) liquefaciens strain N6.</title>
        <authorList>
            <person name="Han Y.W."/>
            <person name="Kajitani R."/>
            <person name="Morimoto H."/>
            <person name="Parhat M."/>
            <person name="Tsubouchi H."/>
            <person name="Bakenova O."/>
            <person name="Ogata M."/>
            <person name="Argunhan B."/>
            <person name="Aoki R."/>
            <person name="Kajiwara S."/>
            <person name="Itoh T."/>
            <person name="Iwasaki H."/>
        </authorList>
    </citation>
    <scope>NUCLEOTIDE SEQUENCE</scope>
    <source>
        <strain evidence="1">N6</strain>
    </source>
</reference>
<proteinExistence type="predicted"/>
<keyword evidence="2" id="KW-1185">Reference proteome</keyword>
<dbReference type="EMBL" id="BLZA01000018">
    <property type="protein sequence ID" value="GHJ86535.1"/>
    <property type="molecule type" value="Genomic_DNA"/>
</dbReference>
<protein>
    <submittedName>
        <fullName evidence="1">Uncharacterized protein</fullName>
    </submittedName>
</protein>
<sequence>MNVDLKGKYAVRRERSDLLSISQRVPLAPLTGKTQTDFQEEAAASISQPKSAYKWLEPNADELKSTYNIELTPSNDLIEQGRLGHMNG</sequence>
<evidence type="ECO:0000313" key="1">
    <source>
        <dbReference type="EMBL" id="GHJ86535.1"/>
    </source>
</evidence>
<evidence type="ECO:0000313" key="2">
    <source>
        <dbReference type="Proteomes" id="UP000620104"/>
    </source>
</evidence>
<organism evidence="1 2">
    <name type="scientific">Naganishia liquefaciens</name>
    <dbReference type="NCBI Taxonomy" id="104408"/>
    <lineage>
        <taxon>Eukaryota</taxon>
        <taxon>Fungi</taxon>
        <taxon>Dikarya</taxon>
        <taxon>Basidiomycota</taxon>
        <taxon>Agaricomycotina</taxon>
        <taxon>Tremellomycetes</taxon>
        <taxon>Filobasidiales</taxon>
        <taxon>Filobasidiaceae</taxon>
        <taxon>Naganishia</taxon>
    </lineage>
</organism>
<gene>
    <name evidence="1" type="ORF">NliqN6_2937</name>
</gene>